<dbReference type="Proteomes" id="UP000013520">
    <property type="component" value="Chromosome"/>
</dbReference>
<gene>
    <name evidence="2" type="ORF">Desgi_4200</name>
</gene>
<dbReference type="RefSeq" id="WP_006521500.1">
    <property type="nucleotide sequence ID" value="NC_021184.1"/>
</dbReference>
<keyword evidence="1" id="KW-0238">DNA-binding</keyword>
<evidence type="ECO:0000313" key="2">
    <source>
        <dbReference type="EMBL" id="AGL03453.1"/>
    </source>
</evidence>
<dbReference type="AlphaFoldDB" id="R4KJT1"/>
<organism evidence="2 3">
    <name type="scientific">Desulfoscipio gibsoniae DSM 7213</name>
    <dbReference type="NCBI Taxonomy" id="767817"/>
    <lineage>
        <taxon>Bacteria</taxon>
        <taxon>Bacillati</taxon>
        <taxon>Bacillota</taxon>
        <taxon>Clostridia</taxon>
        <taxon>Eubacteriales</taxon>
        <taxon>Desulfallaceae</taxon>
        <taxon>Desulfoscipio</taxon>
    </lineage>
</organism>
<accession>R4KJT1</accession>
<evidence type="ECO:0000313" key="3">
    <source>
        <dbReference type="Proteomes" id="UP000013520"/>
    </source>
</evidence>
<reference evidence="2 3" key="1">
    <citation type="submission" date="2012-01" db="EMBL/GenBank/DDBJ databases">
        <title>Complete sequence of Desulfotomaculum gibsoniae DSM 7213.</title>
        <authorList>
            <consortium name="US DOE Joint Genome Institute"/>
            <person name="Lucas S."/>
            <person name="Han J."/>
            <person name="Lapidus A."/>
            <person name="Cheng J.-F."/>
            <person name="Goodwin L."/>
            <person name="Pitluck S."/>
            <person name="Peters L."/>
            <person name="Ovchinnikova G."/>
            <person name="Teshima H."/>
            <person name="Detter J.C."/>
            <person name="Han C."/>
            <person name="Tapia R."/>
            <person name="Land M."/>
            <person name="Hauser L."/>
            <person name="Kyrpides N."/>
            <person name="Ivanova N."/>
            <person name="Pagani I."/>
            <person name="Parshina S."/>
            <person name="Plugge C."/>
            <person name="Muyzer G."/>
            <person name="Kuever J."/>
            <person name="Ivanova A."/>
            <person name="Nazina T."/>
            <person name="Klenk H.-P."/>
            <person name="Brambilla E."/>
            <person name="Spring S."/>
            <person name="Stams A.F."/>
            <person name="Woyke T."/>
        </authorList>
    </citation>
    <scope>NUCLEOTIDE SEQUENCE [LARGE SCALE GENOMIC DNA]</scope>
    <source>
        <strain evidence="2 3">DSM 7213</strain>
    </source>
</reference>
<dbReference type="InterPro" id="IPR010095">
    <property type="entry name" value="Cas12f1-like_TNB"/>
</dbReference>
<dbReference type="eggNOG" id="COG0675">
    <property type="taxonomic scope" value="Bacteria"/>
</dbReference>
<keyword evidence="3" id="KW-1185">Reference proteome</keyword>
<evidence type="ECO:0000256" key="1">
    <source>
        <dbReference type="ARBA" id="ARBA00023125"/>
    </source>
</evidence>
<dbReference type="STRING" id="767817.Desgi_4200"/>
<name>R4KJT1_9FIRM</name>
<dbReference type="KEGG" id="dgi:Desgi_4200"/>
<proteinExistence type="predicted"/>
<dbReference type="EMBL" id="CP003273">
    <property type="protein sequence ID" value="AGL03453.1"/>
    <property type="molecule type" value="Genomic_DNA"/>
</dbReference>
<protein>
    <submittedName>
        <fullName evidence="2">Transposase, IS605 OrfB family, central region</fullName>
    </submittedName>
</protein>
<dbReference type="GO" id="GO:0003677">
    <property type="term" value="F:DNA binding"/>
    <property type="evidence" value="ECO:0007669"/>
    <property type="project" value="UniProtKB-KW"/>
</dbReference>
<dbReference type="OrthoDB" id="7375452at2"/>
<dbReference type="HOGENOM" id="CLU_038546_1_1_9"/>
<dbReference type="NCBIfam" id="TIGR01766">
    <property type="entry name" value="IS200/IS605 family accessory protein TnpB-like domain"/>
    <property type="match status" value="1"/>
</dbReference>
<sequence length="487" mass="55829">MKTTVRGVIPALTAEQESFLSDLMNRYCAAVRWSFKRLLEGLKTQDIRLAVQPNFNLNSRQANDAVYDAKTVITSQKELVKLHYANAQKKVEFIEKRLKKAKSPKRITNLQKRLDKEHRALAFWQKHIDNGTFPPVVFGGKKLFLKRCRGLISREEWREARSNRYLSRGDKTKGGNLNTRIYLVDDNIYLDIAAEQVQAGKSVRYNRITVPVYLAHKPSKKTGQINGINYRQIVLDYLKTGNAYQVEIIREQGRYYIHVSIEEETPAPYTARNGAIGVDTNPDGLGITRTDYLGQFKENMWLSLSECTYARTNRRENLIGETAANVVDLAQKLNCLLVVEDLEFKDDKSMTAKFNRMSHGFIWSKFLAMTQRRALRKGVPLVKIKPAFTSVIGILKYQVQYGLSNHEAAGYVIARRGLGLNCEKVPKPLVKQFIKKKKKDGFSKLTNWKQWSSIKKAVVAAIKKHTKKEVQSLVSWQHYRKQLLVSG</sequence>